<proteinExistence type="predicted"/>
<comment type="caution">
    <text evidence="1">The sequence shown here is derived from an EMBL/GenBank/DDBJ whole genome shotgun (WGS) entry which is preliminary data.</text>
</comment>
<sequence>ASGFPFLQQWAFEWKALRDHLETHFTEYAHYFGDSLEARSGIMGQFWQCMREVYVSAYLRTLAHAISEWELPQHIAESYCLDIVDAIAGMFDIEPGVRPAWLSDLPERFCAPDADFSTITRELFAASRQDGMVAVSIDIPISAYVHKYARLQITTHLITDDYEVPEGKYLYEKMPHLLIERTFELKGPPASITLDEASSTGSKGGEEAAVYEAKIRLDRKLALFVRLQTWDRTEEYGDYTELERNELIIL</sequence>
<protein>
    <submittedName>
        <fullName evidence="1">Uncharacterized protein</fullName>
    </submittedName>
</protein>
<keyword evidence="2" id="KW-1185">Reference proteome</keyword>
<evidence type="ECO:0000313" key="1">
    <source>
        <dbReference type="EMBL" id="KAL0630215.1"/>
    </source>
</evidence>
<evidence type="ECO:0000313" key="2">
    <source>
        <dbReference type="Proteomes" id="UP001447188"/>
    </source>
</evidence>
<gene>
    <name evidence="1" type="ORF">Q9L58_010939</name>
</gene>
<dbReference type="Proteomes" id="UP001447188">
    <property type="component" value="Unassembled WGS sequence"/>
</dbReference>
<dbReference type="EMBL" id="JBBBZM010000969">
    <property type="protein sequence ID" value="KAL0630215.1"/>
    <property type="molecule type" value="Genomic_DNA"/>
</dbReference>
<organism evidence="1 2">
    <name type="scientific">Discina gigas</name>
    <dbReference type="NCBI Taxonomy" id="1032678"/>
    <lineage>
        <taxon>Eukaryota</taxon>
        <taxon>Fungi</taxon>
        <taxon>Dikarya</taxon>
        <taxon>Ascomycota</taxon>
        <taxon>Pezizomycotina</taxon>
        <taxon>Pezizomycetes</taxon>
        <taxon>Pezizales</taxon>
        <taxon>Discinaceae</taxon>
        <taxon>Discina</taxon>
    </lineage>
</organism>
<accession>A0ABR3G2N5</accession>
<feature type="non-terminal residue" evidence="1">
    <location>
        <position position="1"/>
    </location>
</feature>
<reference evidence="1 2" key="1">
    <citation type="submission" date="2024-02" db="EMBL/GenBank/DDBJ databases">
        <title>Discinaceae phylogenomics.</title>
        <authorList>
            <person name="Dirks A.C."/>
            <person name="James T.Y."/>
        </authorList>
    </citation>
    <scope>NUCLEOTIDE SEQUENCE [LARGE SCALE GENOMIC DNA]</scope>
    <source>
        <strain evidence="1 2">ACD0624</strain>
    </source>
</reference>
<name>A0ABR3G2N5_9PEZI</name>